<evidence type="ECO:0000256" key="3">
    <source>
        <dbReference type="ARBA" id="ARBA00022833"/>
    </source>
</evidence>
<feature type="compositionally biased region" description="Polar residues" evidence="5">
    <location>
        <begin position="435"/>
        <end position="455"/>
    </location>
</feature>
<dbReference type="InterPro" id="IPR001293">
    <property type="entry name" value="Znf_TRAF"/>
</dbReference>
<keyword evidence="1 4" id="KW-0479">Metal-binding</keyword>
<dbReference type="GeneID" id="101849160"/>
<feature type="compositionally biased region" description="Polar residues" evidence="5">
    <location>
        <begin position="353"/>
        <end position="368"/>
    </location>
</feature>
<evidence type="ECO:0000313" key="7">
    <source>
        <dbReference type="Proteomes" id="UP000694888"/>
    </source>
</evidence>
<dbReference type="Pfam" id="PF21366">
    <property type="entry name" value="TRAFD1-XIAF1_ZnF"/>
    <property type="match status" value="1"/>
</dbReference>
<organism evidence="7 8">
    <name type="scientific">Aplysia californica</name>
    <name type="common">California sea hare</name>
    <dbReference type="NCBI Taxonomy" id="6500"/>
    <lineage>
        <taxon>Eukaryota</taxon>
        <taxon>Metazoa</taxon>
        <taxon>Spiralia</taxon>
        <taxon>Lophotrochozoa</taxon>
        <taxon>Mollusca</taxon>
        <taxon>Gastropoda</taxon>
        <taxon>Heterobranchia</taxon>
        <taxon>Euthyneura</taxon>
        <taxon>Tectipleura</taxon>
        <taxon>Aplysiida</taxon>
        <taxon>Aplysioidea</taxon>
        <taxon>Aplysiidae</taxon>
        <taxon>Aplysia</taxon>
    </lineage>
</organism>
<feature type="compositionally biased region" description="Low complexity" evidence="5">
    <location>
        <begin position="569"/>
        <end position="581"/>
    </location>
</feature>
<dbReference type="Proteomes" id="UP000694888">
    <property type="component" value="Unplaced"/>
</dbReference>
<dbReference type="PANTHER" id="PTHR16295">
    <property type="entry name" value="TRAF-TYPE ZINC FINGER PROTEIN-RELATED"/>
    <property type="match status" value="1"/>
</dbReference>
<feature type="region of interest" description="Disordered" evidence="5">
    <location>
        <begin position="188"/>
        <end position="246"/>
    </location>
</feature>
<keyword evidence="3 4" id="KW-0862">Zinc</keyword>
<feature type="compositionally biased region" description="Basic and acidic residues" evidence="5">
    <location>
        <begin position="504"/>
        <end position="522"/>
    </location>
</feature>
<dbReference type="Gene3D" id="3.30.40.10">
    <property type="entry name" value="Zinc/RING finger domain, C3HC4 (zinc finger)"/>
    <property type="match status" value="2"/>
</dbReference>
<evidence type="ECO:0000313" key="8">
    <source>
        <dbReference type="RefSeq" id="XP_005108630.1"/>
    </source>
</evidence>
<evidence type="ECO:0000259" key="6">
    <source>
        <dbReference type="PROSITE" id="PS50145"/>
    </source>
</evidence>
<feature type="compositionally biased region" description="Low complexity" evidence="5">
    <location>
        <begin position="192"/>
        <end position="202"/>
    </location>
</feature>
<feature type="region of interest" description="Disordered" evidence="5">
    <location>
        <begin position="435"/>
        <end position="488"/>
    </location>
</feature>
<proteinExistence type="predicted"/>
<evidence type="ECO:0000256" key="5">
    <source>
        <dbReference type="SAM" id="MobiDB-lite"/>
    </source>
</evidence>
<name>A0ABM0K4K9_APLCA</name>
<dbReference type="PROSITE" id="PS50145">
    <property type="entry name" value="ZF_TRAF"/>
    <property type="match status" value="1"/>
</dbReference>
<reference evidence="8" key="1">
    <citation type="submission" date="2025-08" db="UniProtKB">
        <authorList>
            <consortium name="RefSeq"/>
        </authorList>
    </citation>
    <scope>IDENTIFICATION</scope>
</reference>
<feature type="compositionally biased region" description="Basic and acidic residues" evidence="5">
    <location>
        <begin position="643"/>
        <end position="664"/>
    </location>
</feature>
<dbReference type="InterPro" id="IPR013083">
    <property type="entry name" value="Znf_RING/FYVE/PHD"/>
</dbReference>
<evidence type="ECO:0000256" key="2">
    <source>
        <dbReference type="ARBA" id="ARBA00022771"/>
    </source>
</evidence>
<dbReference type="PANTHER" id="PTHR16295:SF10">
    <property type="entry name" value="EXPRESSED PROTEIN"/>
    <property type="match status" value="1"/>
</dbReference>
<dbReference type="InterPro" id="IPR051986">
    <property type="entry name" value="Innate_Immune_Apopt_Reg"/>
</dbReference>
<dbReference type="RefSeq" id="XP_005108630.1">
    <property type="nucleotide sequence ID" value="XM_005108573.3"/>
</dbReference>
<feature type="zinc finger region" description="TRAF-type" evidence="4">
    <location>
        <begin position="25"/>
        <end position="100"/>
    </location>
</feature>
<gene>
    <name evidence="8" type="primary">LOC101849160</name>
</gene>
<protein>
    <submittedName>
        <fullName evidence="8">TRAF-type zinc finger domain-containing protein 1</fullName>
    </submittedName>
</protein>
<feature type="domain" description="TRAF-type" evidence="6">
    <location>
        <begin position="25"/>
        <end position="100"/>
    </location>
</feature>
<keyword evidence="2 4" id="KW-0863">Zinc-finger</keyword>
<evidence type="ECO:0000256" key="4">
    <source>
        <dbReference type="PROSITE-ProRule" id="PRU00207"/>
    </source>
</evidence>
<keyword evidence="7" id="KW-1185">Reference proteome</keyword>
<feature type="region of interest" description="Disordered" evidence="5">
    <location>
        <begin position="350"/>
        <end position="370"/>
    </location>
</feature>
<feature type="region of interest" description="Disordered" evidence="5">
    <location>
        <begin position="504"/>
        <end position="664"/>
    </location>
</feature>
<dbReference type="InterPro" id="IPR049439">
    <property type="entry name" value="TRAFD1-XIAF1_Znf"/>
</dbReference>
<sequence length="664" mass="75114">MADQGEMKRCSNCKRDISSSNFVMHEMHCRRHIVLCDHCQEPIPRSELEQHFNDVHAKTPCVLCKMEVAKENMEKHMENDCAKKPMHCQFCELSFPKADLASHFDYCGSRTECCPLCQQYIMLKDMVQHENSGCSYPEPKPAAAPASSNTDPFRMEELHYMLDAHDFGSRDMFPDVTSNLRRELNRNRAAEPEASARPSAASGNKPSLSNARRAKNSTSKKSDVNVQRARNLVPIESSEDDWKSSIPPDMDYDTMLALQLAHEDWQEDLTPTVRDDRQQIDNRFNMADFRWERGEENIPDFQRNIQTQEPSRQNAGQAYEDEDMSIPCEFCEMEIPLTTYLEHVETCPLGESASDNRNNESTSTQPHTRASIPVINNLRADESAYSDVGAPLTLDDLDEQVVLPCEFCEEVFPSDIIFQHQNVCQANMSASRATTPASVSRNLNTKPPSNPTSFKPKSKPKRQLDPAPIDFVDNDDDDGMVAHARGRNQGASEGLNYFRFRKVSDSPTDKYKPPVNRFDDAMARPPRRPSRQLEEEVEIPTSNGLTDRRPSKSAQRARARLNQLLQEDTANGATSGATAGTRKTPKPLGVVDKNQPGTRDRKTHVTSRTVMNQLDRAGQRPSRNRSEDNPSSQAPAGRHRQRADHVFSPELRLKPDHNPPPKKR</sequence>
<evidence type="ECO:0000256" key="1">
    <source>
        <dbReference type="ARBA" id="ARBA00022723"/>
    </source>
</evidence>
<accession>A0ABM0K4K9</accession>